<dbReference type="InterPro" id="IPR027417">
    <property type="entry name" value="P-loop_NTPase"/>
</dbReference>
<name>A0A1B7MJ13_9AGAM</name>
<dbReference type="Gene3D" id="3.40.50.300">
    <property type="entry name" value="P-loop containing nucleotide triphosphate hydrolases"/>
    <property type="match status" value="1"/>
</dbReference>
<keyword evidence="2" id="KW-1185">Reference proteome</keyword>
<dbReference type="SUPFAM" id="SSF52540">
    <property type="entry name" value="P-loop containing nucleoside triphosphate hydrolases"/>
    <property type="match status" value="1"/>
</dbReference>
<dbReference type="InParanoid" id="A0A1B7MJ13"/>
<proteinExistence type="predicted"/>
<organism evidence="1 2">
    <name type="scientific">Rhizopogon vinicolor AM-OR11-026</name>
    <dbReference type="NCBI Taxonomy" id="1314800"/>
    <lineage>
        <taxon>Eukaryota</taxon>
        <taxon>Fungi</taxon>
        <taxon>Dikarya</taxon>
        <taxon>Basidiomycota</taxon>
        <taxon>Agaricomycotina</taxon>
        <taxon>Agaricomycetes</taxon>
        <taxon>Agaricomycetidae</taxon>
        <taxon>Boletales</taxon>
        <taxon>Suillineae</taxon>
        <taxon>Rhizopogonaceae</taxon>
        <taxon>Rhizopogon</taxon>
    </lineage>
</organism>
<dbReference type="AlphaFoldDB" id="A0A1B7MJ13"/>
<dbReference type="EMBL" id="KV448966">
    <property type="protein sequence ID" value="OAX32591.1"/>
    <property type="molecule type" value="Genomic_DNA"/>
</dbReference>
<evidence type="ECO:0000313" key="2">
    <source>
        <dbReference type="Proteomes" id="UP000092154"/>
    </source>
</evidence>
<sequence length="126" mass="14242">MSTVFTQTQSHAEEKNVSYQNLERARCRMDGQSDTLQQALQQQCRERCHYEAREWQLDAAEAFLSSLDCTILAGTGFEKSLPFTMPLFVKTDDVLIVLAPPNSLEGDQMRRSEKMGLSAIAVNHET</sequence>
<dbReference type="Proteomes" id="UP000092154">
    <property type="component" value="Unassembled WGS sequence"/>
</dbReference>
<accession>A0A1B7MJ13</accession>
<protein>
    <submittedName>
        <fullName evidence="1">Uncharacterized protein</fullName>
    </submittedName>
</protein>
<evidence type="ECO:0000313" key="1">
    <source>
        <dbReference type="EMBL" id="OAX32591.1"/>
    </source>
</evidence>
<reference evidence="1 2" key="1">
    <citation type="submission" date="2016-06" db="EMBL/GenBank/DDBJ databases">
        <title>Comparative genomics of the ectomycorrhizal sister species Rhizopogon vinicolor and Rhizopogon vesiculosus (Basidiomycota: Boletales) reveals a divergence of the mating type B locus.</title>
        <authorList>
            <consortium name="DOE Joint Genome Institute"/>
            <person name="Mujic A.B."/>
            <person name="Kuo A."/>
            <person name="Tritt A."/>
            <person name="Lipzen A."/>
            <person name="Chen C."/>
            <person name="Johnson J."/>
            <person name="Sharma A."/>
            <person name="Barry K."/>
            <person name="Grigoriev I.V."/>
            <person name="Spatafora J.W."/>
        </authorList>
    </citation>
    <scope>NUCLEOTIDE SEQUENCE [LARGE SCALE GENOMIC DNA]</scope>
    <source>
        <strain evidence="1 2">AM-OR11-026</strain>
    </source>
</reference>
<dbReference type="OrthoDB" id="2499463at2759"/>
<gene>
    <name evidence="1" type="ORF">K503DRAFT_595991</name>
</gene>